<evidence type="ECO:0000313" key="6">
    <source>
        <dbReference type="EMBL" id="ADG96484.1"/>
    </source>
</evidence>
<evidence type="ECO:0000256" key="3">
    <source>
        <dbReference type="ARBA" id="ARBA00023163"/>
    </source>
</evidence>
<evidence type="ECO:0000313" key="7">
    <source>
        <dbReference type="EMBL" id="GAA2368823.1"/>
    </source>
</evidence>
<protein>
    <submittedName>
        <fullName evidence="6">TetR transcriptional regulator</fullName>
    </submittedName>
    <submittedName>
        <fullName evidence="7">TetR/AcrR family transcriptional regulator</fullName>
    </submittedName>
</protein>
<evidence type="ECO:0000256" key="1">
    <source>
        <dbReference type="ARBA" id="ARBA00023015"/>
    </source>
</evidence>
<keyword evidence="1" id="KW-0805">Transcription regulation</keyword>
<dbReference type="InterPro" id="IPR009057">
    <property type="entry name" value="Homeodomain-like_sf"/>
</dbReference>
<evidence type="ECO:0000313" key="8">
    <source>
        <dbReference type="Proteomes" id="UP001501170"/>
    </source>
</evidence>
<dbReference type="GO" id="GO:0000976">
    <property type="term" value="F:transcription cis-regulatory region binding"/>
    <property type="evidence" value="ECO:0007669"/>
    <property type="project" value="TreeGrafter"/>
</dbReference>
<dbReference type="EMBL" id="BAAARB010000002">
    <property type="protein sequence ID" value="GAA2368823.1"/>
    <property type="molecule type" value="Genomic_DNA"/>
</dbReference>
<dbReference type="GO" id="GO:0003700">
    <property type="term" value="F:DNA-binding transcription factor activity"/>
    <property type="evidence" value="ECO:0007669"/>
    <property type="project" value="TreeGrafter"/>
</dbReference>
<dbReference type="RefSeq" id="WP_006896873.1">
    <property type="nucleotide sequence ID" value="NZ_BAAARB010000002.1"/>
</dbReference>
<dbReference type="Pfam" id="PF00440">
    <property type="entry name" value="TetR_N"/>
    <property type="match status" value="1"/>
</dbReference>
<sequence>MGESRTFHSEVRTLLRNRILDTVGDLVIDQGWSSVNMSRVAREVGISRAGLYNEMGTRRDLAAALVAREADRFLTGVTDAISAHAPDLVEGLAAAAAATLTTGEQNRLLLSVVSEGSRARENELLSLVAVDSETVLGRAMEAVAEQSRAVAPGLRDEDRATLVEVYVRLTVSHLLQPRGDHGAAVDQIRSTVCGLMSTFDVRGA</sequence>
<reference evidence="7 8" key="2">
    <citation type="journal article" date="2019" name="Int. J. Syst. Evol. Microbiol.">
        <title>The Global Catalogue of Microorganisms (GCM) 10K type strain sequencing project: providing services to taxonomists for standard genome sequencing and annotation.</title>
        <authorList>
            <consortium name="The Broad Institute Genomics Platform"/>
            <consortium name="The Broad Institute Genome Sequencing Center for Infectious Disease"/>
            <person name="Wu L."/>
            <person name="Ma J."/>
        </authorList>
    </citation>
    <scope>NUCLEOTIDE SEQUENCE [LARGE SCALE GENOMIC DNA]</scope>
    <source>
        <strain evidence="7 8">JCM 16227</strain>
    </source>
</reference>
<organism evidence="6">
    <name type="scientific">Gordonia cholesterolivorans</name>
    <dbReference type="NCBI Taxonomy" id="559625"/>
    <lineage>
        <taxon>Bacteria</taxon>
        <taxon>Bacillati</taxon>
        <taxon>Actinomycetota</taxon>
        <taxon>Actinomycetes</taxon>
        <taxon>Mycobacteriales</taxon>
        <taxon>Gordoniaceae</taxon>
        <taxon>Gordonia</taxon>
    </lineage>
</organism>
<dbReference type="PROSITE" id="PS50977">
    <property type="entry name" value="HTH_TETR_2"/>
    <property type="match status" value="1"/>
</dbReference>
<evidence type="ECO:0000259" key="5">
    <source>
        <dbReference type="PROSITE" id="PS50977"/>
    </source>
</evidence>
<evidence type="ECO:0000256" key="2">
    <source>
        <dbReference type="ARBA" id="ARBA00023125"/>
    </source>
</evidence>
<evidence type="ECO:0000256" key="4">
    <source>
        <dbReference type="PROSITE-ProRule" id="PRU00335"/>
    </source>
</evidence>
<accession>D7PE01</accession>
<dbReference type="InterPro" id="IPR050109">
    <property type="entry name" value="HTH-type_TetR-like_transc_reg"/>
</dbReference>
<dbReference type="PANTHER" id="PTHR30055:SF234">
    <property type="entry name" value="HTH-TYPE TRANSCRIPTIONAL REGULATOR BETI"/>
    <property type="match status" value="1"/>
</dbReference>
<dbReference type="Proteomes" id="UP001501170">
    <property type="component" value="Unassembled WGS sequence"/>
</dbReference>
<gene>
    <name evidence="7" type="ORF">GCM10009855_05130</name>
</gene>
<dbReference type="SUPFAM" id="SSF46689">
    <property type="entry name" value="Homeodomain-like"/>
    <property type="match status" value="1"/>
</dbReference>
<dbReference type="InterPro" id="IPR040611">
    <property type="entry name" value="AlkX_C"/>
</dbReference>
<dbReference type="Pfam" id="PF18556">
    <property type="entry name" value="TetR_C_35"/>
    <property type="match status" value="1"/>
</dbReference>
<keyword evidence="3" id="KW-0804">Transcription</keyword>
<name>D7PE01_9ACTN</name>
<dbReference type="AlphaFoldDB" id="D7PE01"/>
<reference evidence="7" key="3">
    <citation type="submission" date="2023-12" db="EMBL/GenBank/DDBJ databases">
        <authorList>
            <person name="Sun Q."/>
            <person name="Inoue M."/>
        </authorList>
    </citation>
    <scope>NUCLEOTIDE SEQUENCE</scope>
    <source>
        <strain evidence="7">JCM 16227</strain>
    </source>
</reference>
<dbReference type="EMBL" id="GU320251">
    <property type="protein sequence ID" value="ADG96484.1"/>
    <property type="molecule type" value="Genomic_DNA"/>
</dbReference>
<reference evidence="6" key="1">
    <citation type="journal article" date="2011" name="Appl. Environ. Microbiol.">
        <title>Cholesterol Degradation by Gordonia cholesterolivorans.</title>
        <authorList>
            <person name="Drzyzga O."/>
            <person name="Fernandez de Las Heras L."/>
            <person name="Morales V."/>
            <person name="Navarro Llorens J.M."/>
            <person name="Perera J."/>
        </authorList>
    </citation>
    <scope>NUCLEOTIDE SEQUENCE</scope>
    <source>
        <strain evidence="6">Chol-3</strain>
    </source>
</reference>
<keyword evidence="2 4" id="KW-0238">DNA-binding</keyword>
<proteinExistence type="predicted"/>
<feature type="domain" description="HTH tetR-type" evidence="5">
    <location>
        <begin position="13"/>
        <end position="73"/>
    </location>
</feature>
<feature type="DNA-binding region" description="H-T-H motif" evidence="4">
    <location>
        <begin position="36"/>
        <end position="55"/>
    </location>
</feature>
<keyword evidence="8" id="KW-1185">Reference proteome</keyword>
<dbReference type="PANTHER" id="PTHR30055">
    <property type="entry name" value="HTH-TYPE TRANSCRIPTIONAL REGULATOR RUTR"/>
    <property type="match status" value="1"/>
</dbReference>
<dbReference type="InterPro" id="IPR001647">
    <property type="entry name" value="HTH_TetR"/>
</dbReference>
<dbReference type="Gene3D" id="1.10.357.10">
    <property type="entry name" value="Tetracycline Repressor, domain 2"/>
    <property type="match status" value="1"/>
</dbReference>